<protein>
    <submittedName>
        <fullName evidence="2">Uncharacterized protein</fullName>
    </submittedName>
</protein>
<feature type="compositionally biased region" description="Low complexity" evidence="1">
    <location>
        <begin position="29"/>
        <end position="50"/>
    </location>
</feature>
<evidence type="ECO:0000313" key="3">
    <source>
        <dbReference type="Proteomes" id="UP001152795"/>
    </source>
</evidence>
<name>A0A6S7IP59_PARCT</name>
<sequence length="107" mass="11631">MIAVVLCAGCSRTTTPRRDEPRHERYAKTAPTTTTTNSTTPTTITGTTQPAEPATGTVVSDFSHFVVLELHDSLGPPQSSSSEHVSPTQSLRHTLARVPRLQQYLDE</sequence>
<feature type="compositionally biased region" description="Polar residues" evidence="1">
    <location>
        <begin position="76"/>
        <end position="92"/>
    </location>
</feature>
<evidence type="ECO:0000313" key="2">
    <source>
        <dbReference type="EMBL" id="CAB4019537.1"/>
    </source>
</evidence>
<feature type="compositionally biased region" description="Basic and acidic residues" evidence="1">
    <location>
        <begin position="16"/>
        <end position="27"/>
    </location>
</feature>
<feature type="region of interest" description="Disordered" evidence="1">
    <location>
        <begin position="72"/>
        <end position="107"/>
    </location>
</feature>
<keyword evidence="3" id="KW-1185">Reference proteome</keyword>
<dbReference type="Proteomes" id="UP001152795">
    <property type="component" value="Unassembled WGS sequence"/>
</dbReference>
<accession>A0A6S7IP59</accession>
<comment type="caution">
    <text evidence="2">The sequence shown here is derived from an EMBL/GenBank/DDBJ whole genome shotgun (WGS) entry which is preliminary data.</text>
</comment>
<dbReference type="EMBL" id="CACRXK020010513">
    <property type="protein sequence ID" value="CAB4019537.1"/>
    <property type="molecule type" value="Genomic_DNA"/>
</dbReference>
<proteinExistence type="predicted"/>
<gene>
    <name evidence="2" type="ORF">PACLA_8A019114</name>
</gene>
<reference evidence="2" key="1">
    <citation type="submission" date="2020-04" db="EMBL/GenBank/DDBJ databases">
        <authorList>
            <person name="Alioto T."/>
            <person name="Alioto T."/>
            <person name="Gomez Garrido J."/>
        </authorList>
    </citation>
    <scope>NUCLEOTIDE SEQUENCE</scope>
    <source>
        <strain evidence="2">A484AB</strain>
    </source>
</reference>
<organism evidence="2 3">
    <name type="scientific">Paramuricea clavata</name>
    <name type="common">Red gorgonian</name>
    <name type="synonym">Violescent sea-whip</name>
    <dbReference type="NCBI Taxonomy" id="317549"/>
    <lineage>
        <taxon>Eukaryota</taxon>
        <taxon>Metazoa</taxon>
        <taxon>Cnidaria</taxon>
        <taxon>Anthozoa</taxon>
        <taxon>Octocorallia</taxon>
        <taxon>Malacalcyonacea</taxon>
        <taxon>Plexauridae</taxon>
        <taxon>Paramuricea</taxon>
    </lineage>
</organism>
<dbReference type="AlphaFoldDB" id="A0A6S7IP59"/>
<feature type="region of interest" description="Disordered" evidence="1">
    <location>
        <begin position="10"/>
        <end position="53"/>
    </location>
</feature>
<evidence type="ECO:0000256" key="1">
    <source>
        <dbReference type="SAM" id="MobiDB-lite"/>
    </source>
</evidence>